<gene>
    <name evidence="9" type="ORF">HK16_00330</name>
</gene>
<reference evidence="9 10" key="1">
    <citation type="submission" date="2014-06" db="EMBL/GenBank/DDBJ databases">
        <authorList>
            <person name="Ju J."/>
            <person name="Zhang J."/>
        </authorList>
    </citation>
    <scope>NUCLEOTIDE SEQUENCE [LARGE SCALE GENOMIC DNA]</scope>
    <source>
        <strain evidence="9">DmL_050</strain>
    </source>
</reference>
<evidence type="ECO:0000313" key="9">
    <source>
        <dbReference type="EMBL" id="OUL64917.1"/>
    </source>
</evidence>
<dbReference type="GO" id="GO:0000160">
    <property type="term" value="P:phosphorelay signal transduction system"/>
    <property type="evidence" value="ECO:0007669"/>
    <property type="project" value="UniProtKB-KW"/>
</dbReference>
<dbReference type="Pfam" id="PF14532">
    <property type="entry name" value="Sigma54_activ_2"/>
    <property type="match status" value="1"/>
</dbReference>
<dbReference type="SUPFAM" id="SSF52172">
    <property type="entry name" value="CheY-like"/>
    <property type="match status" value="1"/>
</dbReference>
<evidence type="ECO:0000259" key="7">
    <source>
        <dbReference type="PROSITE" id="PS50045"/>
    </source>
</evidence>
<dbReference type="Pfam" id="PF25601">
    <property type="entry name" value="AAA_lid_14"/>
    <property type="match status" value="1"/>
</dbReference>
<protein>
    <submittedName>
        <fullName evidence="9">Transcriptional regulator</fullName>
    </submittedName>
</protein>
<feature type="modified residue" description="4-aspartylphosphate" evidence="6">
    <location>
        <position position="54"/>
    </location>
</feature>
<dbReference type="GO" id="GO:0006355">
    <property type="term" value="P:regulation of DNA-templated transcription"/>
    <property type="evidence" value="ECO:0007669"/>
    <property type="project" value="InterPro"/>
</dbReference>
<dbReference type="Gene3D" id="3.40.50.300">
    <property type="entry name" value="P-loop containing nucleotide triphosphate hydrolases"/>
    <property type="match status" value="1"/>
</dbReference>
<evidence type="ECO:0000256" key="2">
    <source>
        <dbReference type="ARBA" id="ARBA00022840"/>
    </source>
</evidence>
<dbReference type="PRINTS" id="PR01590">
    <property type="entry name" value="HTHFIS"/>
</dbReference>
<dbReference type="InterPro" id="IPR011006">
    <property type="entry name" value="CheY-like_superfamily"/>
</dbReference>
<dbReference type="Gene3D" id="3.40.50.2300">
    <property type="match status" value="1"/>
</dbReference>
<keyword evidence="4" id="KW-0805">Transcription regulation</keyword>
<dbReference type="InterPro" id="IPR009057">
    <property type="entry name" value="Homeodomain-like_sf"/>
</dbReference>
<keyword evidence="2" id="KW-0067">ATP-binding</keyword>
<proteinExistence type="predicted"/>
<keyword evidence="3" id="KW-0902">Two-component regulatory system</keyword>
<dbReference type="SMART" id="SM00382">
    <property type="entry name" value="AAA"/>
    <property type="match status" value="1"/>
</dbReference>
<dbReference type="EMBL" id="JOOZ01000101">
    <property type="protein sequence ID" value="OUL64917.1"/>
    <property type="molecule type" value="Genomic_DNA"/>
</dbReference>
<dbReference type="SUPFAM" id="SSF52540">
    <property type="entry name" value="P-loop containing nucleoside triphosphate hydrolases"/>
    <property type="match status" value="1"/>
</dbReference>
<feature type="domain" description="Response regulatory" evidence="8">
    <location>
        <begin position="5"/>
        <end position="124"/>
    </location>
</feature>
<name>A0A252EES2_9PROT</name>
<dbReference type="InterPro" id="IPR002197">
    <property type="entry name" value="HTH_Fis"/>
</dbReference>
<evidence type="ECO:0000256" key="4">
    <source>
        <dbReference type="ARBA" id="ARBA00023015"/>
    </source>
</evidence>
<dbReference type="Gene3D" id="1.10.10.60">
    <property type="entry name" value="Homeodomain-like"/>
    <property type="match status" value="1"/>
</dbReference>
<sequence length="393" mass="42922">MSDKTILFVDDDPDIQSAAKLLFARHGFRVIPAKDTIQAQAILTSDAINLALLDLNYAPGARDGAEGLALLTEIHALHPDLPVIVVTGHSGVAIAVAAMRAGASDFIMKPWNNERLLAVVNDTLARTHRLRGQFQSKNTEPVLIAASEEMRSIIAFSERIAPTRAQILISGPPGSGKTLLAKRIHIYSGAFEDPLLLDAEALSALPEENGFWIVRSVEALAPHIQRELADRLDEASPPRVLALSSLNLDDLDGRLSSRLALHFAAARLTLPPLAERKEDIPVLAAHFLHYFASRHGLTEPPLDAARPKTLQRRAWTQNIRELRALIERVVLLGSEAAFSSDTTMPAGTPTLALSERALIEAALRRHSFNITHAAKDLGITRPALYRRMARYGL</sequence>
<organism evidence="9 10">
    <name type="scientific">Acetobacter senegalensis</name>
    <dbReference type="NCBI Taxonomy" id="446692"/>
    <lineage>
        <taxon>Bacteria</taxon>
        <taxon>Pseudomonadati</taxon>
        <taxon>Pseudomonadota</taxon>
        <taxon>Alphaproteobacteria</taxon>
        <taxon>Acetobacterales</taxon>
        <taxon>Acetobacteraceae</taxon>
        <taxon>Acetobacter</taxon>
    </lineage>
</organism>
<keyword evidence="5" id="KW-0804">Transcription</keyword>
<dbReference type="RefSeq" id="WP_086898530.1">
    <property type="nucleotide sequence ID" value="NZ_JAIMFT010000022.1"/>
</dbReference>
<comment type="caution">
    <text evidence="9">The sequence shown here is derived from an EMBL/GenBank/DDBJ whole genome shotgun (WGS) entry which is preliminary data.</text>
</comment>
<dbReference type="Pfam" id="PF00072">
    <property type="entry name" value="Response_reg"/>
    <property type="match status" value="1"/>
</dbReference>
<evidence type="ECO:0000256" key="1">
    <source>
        <dbReference type="ARBA" id="ARBA00022741"/>
    </source>
</evidence>
<evidence type="ECO:0000256" key="6">
    <source>
        <dbReference type="PROSITE-ProRule" id="PRU00169"/>
    </source>
</evidence>
<evidence type="ECO:0000313" key="10">
    <source>
        <dbReference type="Proteomes" id="UP000195072"/>
    </source>
</evidence>
<dbReference type="PROSITE" id="PS50045">
    <property type="entry name" value="SIGMA54_INTERACT_4"/>
    <property type="match status" value="1"/>
</dbReference>
<dbReference type="PROSITE" id="PS50110">
    <property type="entry name" value="RESPONSE_REGULATORY"/>
    <property type="match status" value="1"/>
</dbReference>
<keyword evidence="6" id="KW-0597">Phosphoprotein</keyword>
<dbReference type="InterPro" id="IPR003593">
    <property type="entry name" value="AAA+_ATPase"/>
</dbReference>
<dbReference type="SMART" id="SM00448">
    <property type="entry name" value="REC"/>
    <property type="match status" value="1"/>
</dbReference>
<dbReference type="GO" id="GO:0005524">
    <property type="term" value="F:ATP binding"/>
    <property type="evidence" value="ECO:0007669"/>
    <property type="project" value="UniProtKB-KW"/>
</dbReference>
<evidence type="ECO:0000259" key="8">
    <source>
        <dbReference type="PROSITE" id="PS50110"/>
    </source>
</evidence>
<dbReference type="InterPro" id="IPR058031">
    <property type="entry name" value="AAA_lid_NorR"/>
</dbReference>
<dbReference type="Pfam" id="PF02954">
    <property type="entry name" value="HTH_8"/>
    <property type="match status" value="1"/>
</dbReference>
<dbReference type="PANTHER" id="PTHR32071">
    <property type="entry name" value="TRANSCRIPTIONAL REGULATORY PROTEIN"/>
    <property type="match status" value="1"/>
</dbReference>
<dbReference type="AlphaFoldDB" id="A0A252EES2"/>
<dbReference type="Proteomes" id="UP000195072">
    <property type="component" value="Unassembled WGS sequence"/>
</dbReference>
<dbReference type="SUPFAM" id="SSF46689">
    <property type="entry name" value="Homeodomain-like"/>
    <property type="match status" value="1"/>
</dbReference>
<evidence type="ECO:0000256" key="5">
    <source>
        <dbReference type="ARBA" id="ARBA00023163"/>
    </source>
</evidence>
<evidence type="ECO:0000256" key="3">
    <source>
        <dbReference type="ARBA" id="ARBA00023012"/>
    </source>
</evidence>
<keyword evidence="1" id="KW-0547">Nucleotide-binding</keyword>
<accession>A0A252EES2</accession>
<dbReference type="Gene3D" id="1.10.8.60">
    <property type="match status" value="1"/>
</dbReference>
<dbReference type="InterPro" id="IPR027417">
    <property type="entry name" value="P-loop_NTPase"/>
</dbReference>
<dbReference type="InterPro" id="IPR001789">
    <property type="entry name" value="Sig_transdc_resp-reg_receiver"/>
</dbReference>
<feature type="domain" description="Sigma-54 factor interaction" evidence="7">
    <location>
        <begin position="143"/>
        <end position="331"/>
    </location>
</feature>
<dbReference type="InterPro" id="IPR002078">
    <property type="entry name" value="Sigma_54_int"/>
</dbReference>
<dbReference type="GO" id="GO:0043565">
    <property type="term" value="F:sequence-specific DNA binding"/>
    <property type="evidence" value="ECO:0007669"/>
    <property type="project" value="InterPro"/>
</dbReference>